<evidence type="ECO:0000313" key="3">
    <source>
        <dbReference type="Proteomes" id="UP000596742"/>
    </source>
</evidence>
<protein>
    <submittedName>
        <fullName evidence="2">Uncharacterized protein</fullName>
    </submittedName>
</protein>
<reference evidence="2" key="1">
    <citation type="submission" date="2018-11" db="EMBL/GenBank/DDBJ databases">
        <authorList>
            <person name="Alioto T."/>
            <person name="Alioto T."/>
        </authorList>
    </citation>
    <scope>NUCLEOTIDE SEQUENCE</scope>
</reference>
<proteinExistence type="predicted"/>
<gene>
    <name evidence="2" type="ORF">MGAL_10B066332</name>
</gene>
<feature type="signal peptide" evidence="1">
    <location>
        <begin position="1"/>
        <end position="19"/>
    </location>
</feature>
<organism evidence="2 3">
    <name type="scientific">Mytilus galloprovincialis</name>
    <name type="common">Mediterranean mussel</name>
    <dbReference type="NCBI Taxonomy" id="29158"/>
    <lineage>
        <taxon>Eukaryota</taxon>
        <taxon>Metazoa</taxon>
        <taxon>Spiralia</taxon>
        <taxon>Lophotrochozoa</taxon>
        <taxon>Mollusca</taxon>
        <taxon>Bivalvia</taxon>
        <taxon>Autobranchia</taxon>
        <taxon>Pteriomorphia</taxon>
        <taxon>Mytilida</taxon>
        <taxon>Mytiloidea</taxon>
        <taxon>Mytilidae</taxon>
        <taxon>Mytilinae</taxon>
        <taxon>Mytilus</taxon>
    </lineage>
</organism>
<name>A0A8B6EQ08_MYTGA</name>
<comment type="caution">
    <text evidence="2">The sequence shown here is derived from an EMBL/GenBank/DDBJ whole genome shotgun (WGS) entry which is preliminary data.</text>
</comment>
<sequence>MKDCTWWVLIACCIAVNSTQKIAIEEGYPVHEKSTVAPMEYTYPDLLHLLGDFYKGRSLDKQENIA</sequence>
<feature type="chain" id="PRO_5032925341" evidence="1">
    <location>
        <begin position="20"/>
        <end position="66"/>
    </location>
</feature>
<dbReference type="EMBL" id="UYJE01005397">
    <property type="protein sequence ID" value="VDI37085.1"/>
    <property type="molecule type" value="Genomic_DNA"/>
</dbReference>
<evidence type="ECO:0000256" key="1">
    <source>
        <dbReference type="SAM" id="SignalP"/>
    </source>
</evidence>
<keyword evidence="3" id="KW-1185">Reference proteome</keyword>
<accession>A0A8B6EQ08</accession>
<keyword evidence="1" id="KW-0732">Signal</keyword>
<dbReference type="AlphaFoldDB" id="A0A8B6EQ08"/>
<dbReference type="Proteomes" id="UP000596742">
    <property type="component" value="Unassembled WGS sequence"/>
</dbReference>
<evidence type="ECO:0000313" key="2">
    <source>
        <dbReference type="EMBL" id="VDI37085.1"/>
    </source>
</evidence>